<keyword evidence="2" id="KW-1185">Reference proteome</keyword>
<dbReference type="EMBL" id="CP115174">
    <property type="protein sequence ID" value="WBO24312.1"/>
    <property type="molecule type" value="Genomic_DNA"/>
</dbReference>
<evidence type="ECO:0000313" key="2">
    <source>
        <dbReference type="Proteomes" id="UP001210865"/>
    </source>
</evidence>
<organism evidence="1 2">
    <name type="scientific">Sphingomonas abietis</name>
    <dbReference type="NCBI Taxonomy" id="3012344"/>
    <lineage>
        <taxon>Bacteria</taxon>
        <taxon>Pseudomonadati</taxon>
        <taxon>Pseudomonadota</taxon>
        <taxon>Alphaproteobacteria</taxon>
        <taxon>Sphingomonadales</taxon>
        <taxon>Sphingomonadaceae</taxon>
        <taxon>Sphingomonas</taxon>
    </lineage>
</organism>
<dbReference type="RefSeq" id="WP_270078940.1">
    <property type="nucleotide sequence ID" value="NZ_CP115174.1"/>
</dbReference>
<reference evidence="1 2" key="1">
    <citation type="submission" date="2022-12" db="EMBL/GenBank/DDBJ databases">
        <title>Sphingomonas abieness sp. nov., an endophytic bacterium isolated from Abies koreana.</title>
        <authorList>
            <person name="Jiang L."/>
            <person name="Lee J."/>
        </authorList>
    </citation>
    <scope>NUCLEOTIDE SEQUENCE [LARGE SCALE GENOMIC DNA]</scope>
    <source>
        <strain evidence="2">PAMB 00755</strain>
    </source>
</reference>
<proteinExistence type="predicted"/>
<evidence type="ECO:0000313" key="1">
    <source>
        <dbReference type="EMBL" id="WBO24312.1"/>
    </source>
</evidence>
<dbReference type="Proteomes" id="UP001210865">
    <property type="component" value="Chromosome"/>
</dbReference>
<protein>
    <submittedName>
        <fullName evidence="1">Uncharacterized protein</fullName>
    </submittedName>
</protein>
<name>A0ABY7NRZ8_9SPHN</name>
<gene>
    <name evidence="1" type="ORF">PBT88_09535</name>
</gene>
<accession>A0ABY7NRZ8</accession>
<sequence>MKIFCDDPYLSGTRAPPEQRRRMIRKLASSDDPNLRQRAHEALDAMLEAVHFSTPHDFDFGARSRDFGWEPNFQSDIVDWYVQAVILAVELKDRIDAKGAIAHHARGLWWAGGCQDALEAAALRFAEDGVWLDGWIAFRTALRFDGPGMPEDVRVQLSRIIDRLKPVGLVERVHALVLERSQGGYSLEDGEEDDVDDVADGYRRIAEAAISIGEEATGSPAELKRLIDEISVSPHAPRAFEFGRGLARGAKKLDEMWTVLASAYFGADPATRNSVMLGGFLQEAYQRDPVFGAALLDRAIEDPTLGPMFPYLQARAGIEGAAVTRLRRAAAFGLLNGRAFEVIGGHAAAGIDPGDVCALLEDILPLPSGAEAALEILYMCLITRRDKQLPIDPRFIALGRTLLVEIDFREEKTRRHGAAVLIRACLTGGYSDAAAITIRGNVCAALEADSGLYRHLGEVIDSLFKVRPFIALDIFVLGVQASQNRLLRSYGFDKPSLVGKLDVDVLITWADRDPEIRYHLVGRGTSMFETVAEEAGQEIMLSDRFLRLLSCAPDKLAFLGNFTNRMHPQGWSGSLADVLTARVKAVQPLNGHDDASVRKWVADLEEPMASWIAGERGRDRRQEESFE</sequence>